<dbReference type="Gene3D" id="2.140.10.10">
    <property type="entry name" value="Quinoprotein alcohol dehydrogenase-like superfamily"/>
    <property type="match status" value="1"/>
</dbReference>
<dbReference type="SUPFAM" id="SSF50998">
    <property type="entry name" value="Quinoprotein alcohol dehydrogenase-like"/>
    <property type="match status" value="1"/>
</dbReference>
<reference evidence="2 3" key="1">
    <citation type="submission" date="2024-06" db="EMBL/GenBank/DDBJ databases">
        <title>Genomic Encyclopedia of Type Strains, Phase IV (KMG-IV): sequencing the most valuable type-strain genomes for metagenomic binning, comparative biology and taxonomic classification.</title>
        <authorList>
            <person name="Goeker M."/>
        </authorList>
    </citation>
    <scope>NUCLEOTIDE SEQUENCE [LARGE SCALE GENOMIC DNA]</scope>
    <source>
        <strain evidence="2 3">DSM 27865</strain>
    </source>
</reference>
<dbReference type="InterPro" id="IPR011047">
    <property type="entry name" value="Quinoprotein_ADH-like_sf"/>
</dbReference>
<dbReference type="Pfam" id="PF01011">
    <property type="entry name" value="PQQ"/>
    <property type="match status" value="1"/>
</dbReference>
<protein>
    <submittedName>
        <fullName evidence="2">Glucose dehydrogenase</fullName>
    </submittedName>
</protein>
<organism evidence="2 3">
    <name type="scientific">Aquamicrobium terrae</name>
    <dbReference type="NCBI Taxonomy" id="1324945"/>
    <lineage>
        <taxon>Bacteria</taxon>
        <taxon>Pseudomonadati</taxon>
        <taxon>Pseudomonadota</taxon>
        <taxon>Alphaproteobacteria</taxon>
        <taxon>Hyphomicrobiales</taxon>
        <taxon>Phyllobacteriaceae</taxon>
        <taxon>Aquamicrobium</taxon>
    </lineage>
</organism>
<feature type="domain" description="Pyrrolo-quinoline quinone repeat" evidence="1">
    <location>
        <begin position="4"/>
        <end position="123"/>
    </location>
</feature>
<evidence type="ECO:0000313" key="2">
    <source>
        <dbReference type="EMBL" id="MET3794609.1"/>
    </source>
</evidence>
<proteinExistence type="predicted"/>
<dbReference type="SMART" id="SM00564">
    <property type="entry name" value="PQQ"/>
    <property type="match status" value="2"/>
</dbReference>
<gene>
    <name evidence="2" type="ORF">ABID37_004849</name>
</gene>
<accession>A0ABV2N713</accession>
<dbReference type="EMBL" id="JBEPML010000026">
    <property type="protein sequence ID" value="MET3794609.1"/>
    <property type="molecule type" value="Genomic_DNA"/>
</dbReference>
<evidence type="ECO:0000259" key="1">
    <source>
        <dbReference type="Pfam" id="PF01011"/>
    </source>
</evidence>
<dbReference type="InterPro" id="IPR002372">
    <property type="entry name" value="PQQ_rpt_dom"/>
</dbReference>
<comment type="caution">
    <text evidence="2">The sequence shown here is derived from an EMBL/GenBank/DDBJ whole genome shotgun (WGS) entry which is preliminary data.</text>
</comment>
<evidence type="ECO:0000313" key="3">
    <source>
        <dbReference type="Proteomes" id="UP001549076"/>
    </source>
</evidence>
<name>A0ABV2N713_9HYPH</name>
<keyword evidence="3" id="KW-1185">Reference proteome</keyword>
<dbReference type="Proteomes" id="UP001549076">
    <property type="component" value="Unassembled WGS sequence"/>
</dbReference>
<sequence>MQATQLGTPYATWKIGFNSPLAVPCHEPPYGTITAIDLKSRQIAWQIPAGTLKDTGPLGIKTGLNIPVGMPTLGGPITTAGGVTFFAGTQDYYLRAIDTRTGEELWKGRLPVGAQATPMTYVSPTRARPV</sequence>
<dbReference type="InterPro" id="IPR018391">
    <property type="entry name" value="PQQ_b-propeller_rpt"/>
</dbReference>